<accession>A0ABV0MFV2</accession>
<sequence length="170" mass="18548">MTSVAAGTVNRASMADINDSKVWLHFSKCDADYARCNICDAKCRASSGNTSNLRKHLVQPKIFLVSLRSTATASSFGTVSTPASISSLSSAASNMGEEMFETTEMLQDKQMDAVLIYSFKFIYGEINVNSVLFNKHLLPHKHTQKYQKLVPLNTDSQVPGIGSNVKGTHP</sequence>
<evidence type="ECO:0000313" key="6">
    <source>
        <dbReference type="EMBL" id="MEQ2157974.1"/>
    </source>
</evidence>
<dbReference type="SMART" id="SM00614">
    <property type="entry name" value="ZnF_BED"/>
    <property type="match status" value="1"/>
</dbReference>
<keyword evidence="2 4" id="KW-0863">Zinc-finger</keyword>
<evidence type="ECO:0000256" key="1">
    <source>
        <dbReference type="ARBA" id="ARBA00022723"/>
    </source>
</evidence>
<gene>
    <name evidence="6" type="ORF">GOODEAATRI_007382</name>
</gene>
<reference evidence="6 7" key="1">
    <citation type="submission" date="2021-06" db="EMBL/GenBank/DDBJ databases">
        <authorList>
            <person name="Palmer J.M."/>
        </authorList>
    </citation>
    <scope>NUCLEOTIDE SEQUENCE [LARGE SCALE GENOMIC DNA]</scope>
    <source>
        <strain evidence="6 7">GA_2019</strain>
        <tissue evidence="6">Muscle</tissue>
    </source>
</reference>
<name>A0ABV0MFV2_9TELE</name>
<dbReference type="EMBL" id="JAHRIO010000371">
    <property type="protein sequence ID" value="MEQ2157974.1"/>
    <property type="molecule type" value="Genomic_DNA"/>
</dbReference>
<feature type="domain" description="BED-type" evidence="5">
    <location>
        <begin position="17"/>
        <end position="59"/>
    </location>
</feature>
<dbReference type="InterPro" id="IPR036236">
    <property type="entry name" value="Znf_C2H2_sf"/>
</dbReference>
<dbReference type="PROSITE" id="PS50808">
    <property type="entry name" value="ZF_BED"/>
    <property type="match status" value="1"/>
</dbReference>
<dbReference type="Pfam" id="PF02892">
    <property type="entry name" value="zf-BED"/>
    <property type="match status" value="1"/>
</dbReference>
<keyword evidence="1" id="KW-0479">Metal-binding</keyword>
<evidence type="ECO:0000256" key="2">
    <source>
        <dbReference type="ARBA" id="ARBA00022771"/>
    </source>
</evidence>
<evidence type="ECO:0000256" key="3">
    <source>
        <dbReference type="ARBA" id="ARBA00022833"/>
    </source>
</evidence>
<dbReference type="SUPFAM" id="SSF57667">
    <property type="entry name" value="beta-beta-alpha zinc fingers"/>
    <property type="match status" value="1"/>
</dbReference>
<evidence type="ECO:0000313" key="7">
    <source>
        <dbReference type="Proteomes" id="UP001476798"/>
    </source>
</evidence>
<organism evidence="6 7">
    <name type="scientific">Goodea atripinnis</name>
    <dbReference type="NCBI Taxonomy" id="208336"/>
    <lineage>
        <taxon>Eukaryota</taxon>
        <taxon>Metazoa</taxon>
        <taxon>Chordata</taxon>
        <taxon>Craniata</taxon>
        <taxon>Vertebrata</taxon>
        <taxon>Euteleostomi</taxon>
        <taxon>Actinopterygii</taxon>
        <taxon>Neopterygii</taxon>
        <taxon>Teleostei</taxon>
        <taxon>Neoteleostei</taxon>
        <taxon>Acanthomorphata</taxon>
        <taxon>Ovalentaria</taxon>
        <taxon>Atherinomorphae</taxon>
        <taxon>Cyprinodontiformes</taxon>
        <taxon>Goodeidae</taxon>
        <taxon>Goodea</taxon>
    </lineage>
</organism>
<protein>
    <recommendedName>
        <fullName evidence="5">BED-type domain-containing protein</fullName>
    </recommendedName>
</protein>
<dbReference type="Proteomes" id="UP001476798">
    <property type="component" value="Unassembled WGS sequence"/>
</dbReference>
<comment type="caution">
    <text evidence="6">The sequence shown here is derived from an EMBL/GenBank/DDBJ whole genome shotgun (WGS) entry which is preliminary data.</text>
</comment>
<proteinExistence type="predicted"/>
<dbReference type="InterPro" id="IPR003656">
    <property type="entry name" value="Znf_BED"/>
</dbReference>
<keyword evidence="7" id="KW-1185">Reference proteome</keyword>
<evidence type="ECO:0000256" key="4">
    <source>
        <dbReference type="PROSITE-ProRule" id="PRU00027"/>
    </source>
</evidence>
<keyword evidence="3" id="KW-0862">Zinc</keyword>
<evidence type="ECO:0000259" key="5">
    <source>
        <dbReference type="PROSITE" id="PS50808"/>
    </source>
</evidence>